<reference evidence="1 2" key="1">
    <citation type="journal article" date="2018" name="Sci. Rep.">
        <title>Genomic signatures of local adaptation to the degree of environmental predictability in rotifers.</title>
        <authorList>
            <person name="Franch-Gras L."/>
            <person name="Hahn C."/>
            <person name="Garcia-Roger E.M."/>
            <person name="Carmona M.J."/>
            <person name="Serra M."/>
            <person name="Gomez A."/>
        </authorList>
    </citation>
    <scope>NUCLEOTIDE SEQUENCE [LARGE SCALE GENOMIC DNA]</scope>
    <source>
        <strain evidence="1">HYR1</strain>
    </source>
</reference>
<dbReference type="SUPFAM" id="SSF51735">
    <property type="entry name" value="NAD(P)-binding Rossmann-fold domains"/>
    <property type="match status" value="1"/>
</dbReference>
<keyword evidence="2" id="KW-1185">Reference proteome</keyword>
<dbReference type="AlphaFoldDB" id="A0A3M7SCL1"/>
<dbReference type="STRING" id="10195.A0A3M7SCL1"/>
<dbReference type="Proteomes" id="UP000276133">
    <property type="component" value="Unassembled WGS sequence"/>
</dbReference>
<dbReference type="PANTHER" id="PTHR44656">
    <property type="entry name" value="DEHYDROGENASE/REDUCTASE SDR FAMILY MEMBER 12"/>
    <property type="match status" value="1"/>
</dbReference>
<dbReference type="InterPro" id="IPR036291">
    <property type="entry name" value="NAD(P)-bd_dom_sf"/>
</dbReference>
<evidence type="ECO:0000313" key="1">
    <source>
        <dbReference type="EMBL" id="RNA33405.1"/>
    </source>
</evidence>
<evidence type="ECO:0000313" key="2">
    <source>
        <dbReference type="Proteomes" id="UP000276133"/>
    </source>
</evidence>
<dbReference type="Pfam" id="PF00106">
    <property type="entry name" value="adh_short"/>
    <property type="match status" value="1"/>
</dbReference>
<sequence>MSIYRNAVWFSKGLMEYTKSGYETAAKSFNPSDLEVDLSKRSIMVTGANSGIGKSCAMEVAKRGATVHMVCRSKERGETAQNEIISSTNNNNVFLHIVDISQPRQVFKFAKEFVESNKPLNILVNNAGCMINERKLVENNIEANFATNTLGTYILTKTLIPTIAKSEKPRIFIVTSGGMLVQKLDYEDLNHEKMRKFDGTFVYAQNKRQQVVMSEYFARKYPNIYFATMHPGWSDTPAVQTSMPSFRDRMANKLRTPDQGADTLVWMCCFNNLEKFENGSFFQDRQPASKHLPLAWSKNTVEDENKFVEKLDALYDRFSN</sequence>
<protein>
    <submittedName>
        <fullName evidence="1">Dehydrogenase reductase SDR family member 12</fullName>
    </submittedName>
</protein>
<dbReference type="OrthoDB" id="417891at2759"/>
<dbReference type="PRINTS" id="PR00081">
    <property type="entry name" value="GDHRDH"/>
</dbReference>
<dbReference type="EMBL" id="REGN01001644">
    <property type="protein sequence ID" value="RNA33405.1"/>
    <property type="molecule type" value="Genomic_DNA"/>
</dbReference>
<proteinExistence type="predicted"/>
<dbReference type="InterPro" id="IPR002347">
    <property type="entry name" value="SDR_fam"/>
</dbReference>
<dbReference type="PANTHER" id="PTHR44656:SF7">
    <property type="entry name" value="DEHYDROGENASE_REDUCTASE SDR FAMILY MEMBER 12"/>
    <property type="match status" value="1"/>
</dbReference>
<comment type="caution">
    <text evidence="1">The sequence shown here is derived from an EMBL/GenBank/DDBJ whole genome shotgun (WGS) entry which is preliminary data.</text>
</comment>
<dbReference type="InterPro" id="IPR052992">
    <property type="entry name" value="SDR_member_12"/>
</dbReference>
<gene>
    <name evidence="1" type="ORF">BpHYR1_048496</name>
</gene>
<dbReference type="Gene3D" id="3.40.50.720">
    <property type="entry name" value="NAD(P)-binding Rossmann-like Domain"/>
    <property type="match status" value="1"/>
</dbReference>
<name>A0A3M7SCL1_BRAPC</name>
<organism evidence="1 2">
    <name type="scientific">Brachionus plicatilis</name>
    <name type="common">Marine rotifer</name>
    <name type="synonym">Brachionus muelleri</name>
    <dbReference type="NCBI Taxonomy" id="10195"/>
    <lineage>
        <taxon>Eukaryota</taxon>
        <taxon>Metazoa</taxon>
        <taxon>Spiralia</taxon>
        <taxon>Gnathifera</taxon>
        <taxon>Rotifera</taxon>
        <taxon>Eurotatoria</taxon>
        <taxon>Monogononta</taxon>
        <taxon>Pseudotrocha</taxon>
        <taxon>Ploima</taxon>
        <taxon>Brachionidae</taxon>
        <taxon>Brachionus</taxon>
    </lineage>
</organism>
<accession>A0A3M7SCL1</accession>